<dbReference type="Pfam" id="PF13302">
    <property type="entry name" value="Acetyltransf_3"/>
    <property type="match status" value="1"/>
</dbReference>
<evidence type="ECO:0000313" key="2">
    <source>
        <dbReference type="EMBL" id="KAJ4263947.1"/>
    </source>
</evidence>
<dbReference type="InterPro" id="IPR051531">
    <property type="entry name" value="N-acetyltransferase"/>
</dbReference>
<dbReference type="InterPro" id="IPR016181">
    <property type="entry name" value="Acyl_CoA_acyltransferase"/>
</dbReference>
<gene>
    <name evidence="2" type="ORF">NW762_005985</name>
</gene>
<dbReference type="GO" id="GO:0016747">
    <property type="term" value="F:acyltransferase activity, transferring groups other than amino-acyl groups"/>
    <property type="evidence" value="ECO:0007669"/>
    <property type="project" value="InterPro"/>
</dbReference>
<protein>
    <recommendedName>
        <fullName evidence="1">N-acetyltransferase domain-containing protein</fullName>
    </recommendedName>
</protein>
<dbReference type="OrthoDB" id="4993507at2759"/>
<evidence type="ECO:0000313" key="3">
    <source>
        <dbReference type="Proteomes" id="UP001152049"/>
    </source>
</evidence>
<name>A0A9W8VFJ1_9HYPO</name>
<dbReference type="Proteomes" id="UP001152049">
    <property type="component" value="Unassembled WGS sequence"/>
</dbReference>
<dbReference type="PANTHER" id="PTHR43792">
    <property type="entry name" value="GNAT FAMILY, PUTATIVE (AFU_ORTHOLOGUE AFUA_3G00765)-RELATED-RELATED"/>
    <property type="match status" value="1"/>
</dbReference>
<accession>A0A9W8VFJ1</accession>
<comment type="caution">
    <text evidence="2">The sequence shown here is derived from an EMBL/GenBank/DDBJ whole genome shotgun (WGS) entry which is preliminary data.</text>
</comment>
<feature type="domain" description="N-acetyltransferase" evidence="1">
    <location>
        <begin position="13"/>
        <end position="108"/>
    </location>
</feature>
<organism evidence="2 3">
    <name type="scientific">Fusarium torreyae</name>
    <dbReference type="NCBI Taxonomy" id="1237075"/>
    <lineage>
        <taxon>Eukaryota</taxon>
        <taxon>Fungi</taxon>
        <taxon>Dikarya</taxon>
        <taxon>Ascomycota</taxon>
        <taxon>Pezizomycotina</taxon>
        <taxon>Sordariomycetes</taxon>
        <taxon>Hypocreomycetidae</taxon>
        <taxon>Hypocreales</taxon>
        <taxon>Nectriaceae</taxon>
        <taxon>Fusarium</taxon>
    </lineage>
</organism>
<sequence length="136" mass="15153">MVPRLDGGIGREAAGFISAASPSPNGLLLSYHLRHDCWNRGYATAAVKLFLEEYWSSPRMAPRNEIYTDRELDGIEQGDSDQVIEIKHLIGEVDIENKGSARVIEKCGGSIIGTFEDELLRFQGPRSHAVWQLDKP</sequence>
<dbReference type="PANTHER" id="PTHR43792:SF1">
    <property type="entry name" value="N-ACETYLTRANSFERASE DOMAIN-CONTAINING PROTEIN"/>
    <property type="match status" value="1"/>
</dbReference>
<dbReference type="Gene3D" id="3.40.630.30">
    <property type="match status" value="1"/>
</dbReference>
<dbReference type="InterPro" id="IPR000182">
    <property type="entry name" value="GNAT_dom"/>
</dbReference>
<proteinExistence type="predicted"/>
<keyword evidence="3" id="KW-1185">Reference proteome</keyword>
<dbReference type="SUPFAM" id="SSF55729">
    <property type="entry name" value="Acyl-CoA N-acyltransferases (Nat)"/>
    <property type="match status" value="1"/>
</dbReference>
<dbReference type="AlphaFoldDB" id="A0A9W8VFJ1"/>
<reference evidence="2" key="1">
    <citation type="submission" date="2022-09" db="EMBL/GenBank/DDBJ databases">
        <title>Fusarium specimens isolated from Avocado Roots.</title>
        <authorList>
            <person name="Stajich J."/>
            <person name="Roper C."/>
            <person name="Heimlech-Rivalta G."/>
        </authorList>
    </citation>
    <scope>NUCLEOTIDE SEQUENCE</scope>
    <source>
        <strain evidence="2">CF00136</strain>
    </source>
</reference>
<evidence type="ECO:0000259" key="1">
    <source>
        <dbReference type="Pfam" id="PF13302"/>
    </source>
</evidence>
<dbReference type="EMBL" id="JAOQAZ010000009">
    <property type="protein sequence ID" value="KAJ4263947.1"/>
    <property type="molecule type" value="Genomic_DNA"/>
</dbReference>